<evidence type="ECO:0000313" key="16">
    <source>
        <dbReference type="EMBL" id="RCK49621.1"/>
    </source>
</evidence>
<dbReference type="EMBL" id="OBMM01000001">
    <property type="protein sequence ID" value="SOB90618.1"/>
    <property type="molecule type" value="Genomic_DNA"/>
</dbReference>
<comment type="subcellular location">
    <subcellularLocation>
        <location evidence="1">Cell inner membrane</location>
        <topology evidence="1">Multi-pass membrane protein</topology>
    </subcellularLocation>
</comment>
<dbReference type="InterPro" id="IPR046786">
    <property type="entry name" value="MotA_N"/>
</dbReference>
<keyword evidence="16" id="KW-0966">Cell projection</keyword>
<dbReference type="Proteomes" id="UP000219068">
    <property type="component" value="Unassembled WGS sequence"/>
</dbReference>
<evidence type="ECO:0000256" key="3">
    <source>
        <dbReference type="ARBA" id="ARBA00022448"/>
    </source>
</evidence>
<keyword evidence="12 13" id="KW-0472">Membrane</keyword>
<evidence type="ECO:0000256" key="11">
    <source>
        <dbReference type="ARBA" id="ARBA00023065"/>
    </source>
</evidence>
<dbReference type="PROSITE" id="PS01307">
    <property type="entry name" value="MOTA"/>
    <property type="match status" value="1"/>
</dbReference>
<gene>
    <name evidence="17" type="ORF">SAMN05428964_101262</name>
    <name evidence="16" type="ORF">TH44_13520</name>
</gene>
<keyword evidence="7 13" id="KW-0812">Transmembrane</keyword>
<dbReference type="Pfam" id="PF01618">
    <property type="entry name" value="MotA_ExbB"/>
    <property type="match status" value="1"/>
</dbReference>
<protein>
    <submittedName>
        <fullName evidence="17">Chemotaxis protein MotA</fullName>
    </submittedName>
    <submittedName>
        <fullName evidence="16">Flagellar motor protein MotA</fullName>
    </submittedName>
</protein>
<dbReference type="RefSeq" id="WP_062948727.1">
    <property type="nucleotide sequence ID" value="NZ_JALLPZ010000001.1"/>
</dbReference>
<proteinExistence type="inferred from homology"/>
<dbReference type="GO" id="GO:0006935">
    <property type="term" value="P:chemotaxis"/>
    <property type="evidence" value="ECO:0007669"/>
    <property type="project" value="UniProtKB-KW"/>
</dbReference>
<feature type="domain" description="MotA/TolQ/ExbB proton channel" evidence="14">
    <location>
        <begin position="134"/>
        <end position="227"/>
    </location>
</feature>
<accession>A0A154KN90</accession>
<dbReference type="Pfam" id="PF20560">
    <property type="entry name" value="MotA_N"/>
    <property type="match status" value="1"/>
</dbReference>
<name>A0A154KN90_9PROT</name>
<evidence type="ECO:0000256" key="10">
    <source>
        <dbReference type="ARBA" id="ARBA00022989"/>
    </source>
</evidence>
<evidence type="ECO:0000256" key="6">
    <source>
        <dbReference type="ARBA" id="ARBA00022519"/>
    </source>
</evidence>
<dbReference type="PANTHER" id="PTHR30433">
    <property type="entry name" value="CHEMOTAXIS PROTEIN MOTA"/>
    <property type="match status" value="1"/>
</dbReference>
<feature type="transmembrane region" description="Helical" evidence="13">
    <location>
        <begin position="196"/>
        <end position="218"/>
    </location>
</feature>
<evidence type="ECO:0000256" key="4">
    <source>
        <dbReference type="ARBA" id="ARBA00022475"/>
    </source>
</evidence>
<dbReference type="InterPro" id="IPR002898">
    <property type="entry name" value="MotA_ExbB_proton_chnl"/>
</dbReference>
<dbReference type="InterPro" id="IPR000540">
    <property type="entry name" value="Flag_MotA_CS"/>
</dbReference>
<keyword evidence="5" id="KW-0145">Chemotaxis</keyword>
<feature type="transmembrane region" description="Helical" evidence="13">
    <location>
        <begin position="26"/>
        <end position="50"/>
    </location>
</feature>
<keyword evidence="6" id="KW-0997">Cell inner membrane</keyword>
<feature type="transmembrane region" description="Helical" evidence="13">
    <location>
        <begin position="169"/>
        <end position="189"/>
    </location>
</feature>
<dbReference type="EMBL" id="JPWJ01000007">
    <property type="protein sequence ID" value="RCK49621.1"/>
    <property type="molecule type" value="Genomic_DNA"/>
</dbReference>
<evidence type="ECO:0000256" key="7">
    <source>
        <dbReference type="ARBA" id="ARBA00022692"/>
    </source>
</evidence>
<dbReference type="InterPro" id="IPR022522">
    <property type="entry name" value="Flagellar_motor_stator_MotA"/>
</dbReference>
<keyword evidence="16" id="KW-0282">Flagellum</keyword>
<dbReference type="GO" id="GO:0071978">
    <property type="term" value="P:bacterial-type flagellum-dependent swarming motility"/>
    <property type="evidence" value="ECO:0007669"/>
    <property type="project" value="InterPro"/>
</dbReference>
<dbReference type="PANTHER" id="PTHR30433:SF4">
    <property type="entry name" value="MOTILITY PROTEIN A"/>
    <property type="match status" value="1"/>
</dbReference>
<evidence type="ECO:0000256" key="2">
    <source>
        <dbReference type="ARBA" id="ARBA00008038"/>
    </source>
</evidence>
<keyword evidence="16" id="KW-0969">Cilium</keyword>
<keyword evidence="9" id="KW-0375">Hydrogen ion transport</keyword>
<feature type="domain" description="Motility protein A N-terminal" evidence="15">
    <location>
        <begin position="4"/>
        <end position="91"/>
    </location>
</feature>
<evidence type="ECO:0000256" key="12">
    <source>
        <dbReference type="ARBA" id="ARBA00023136"/>
    </source>
</evidence>
<reference evidence="17 18" key="2">
    <citation type="submission" date="2017-08" db="EMBL/GenBank/DDBJ databases">
        <authorList>
            <person name="de Groot N.N."/>
        </authorList>
    </citation>
    <scope>NUCLEOTIDE SEQUENCE [LARGE SCALE GENOMIC DNA]</scope>
    <source>
        <strain evidence="17 18">USBA 78</strain>
    </source>
</reference>
<dbReference type="GO" id="GO:0005886">
    <property type="term" value="C:plasma membrane"/>
    <property type="evidence" value="ECO:0007669"/>
    <property type="project" value="UniProtKB-SubCell"/>
</dbReference>
<evidence type="ECO:0000256" key="1">
    <source>
        <dbReference type="ARBA" id="ARBA00004429"/>
    </source>
</evidence>
<keyword evidence="11" id="KW-0406">Ion transport</keyword>
<comment type="similarity">
    <text evidence="2">Belongs to the MotA family.</text>
</comment>
<dbReference type="NCBIfam" id="TIGR03818">
    <property type="entry name" value="MotA1"/>
    <property type="match status" value="1"/>
</dbReference>
<organism evidence="16 19">
    <name type="scientific">Thalassospira xiamenensis</name>
    <dbReference type="NCBI Taxonomy" id="220697"/>
    <lineage>
        <taxon>Bacteria</taxon>
        <taxon>Pseudomonadati</taxon>
        <taxon>Pseudomonadota</taxon>
        <taxon>Alphaproteobacteria</taxon>
        <taxon>Rhodospirillales</taxon>
        <taxon>Thalassospiraceae</taxon>
        <taxon>Thalassospira</taxon>
    </lineage>
</organism>
<evidence type="ECO:0000256" key="13">
    <source>
        <dbReference type="SAM" id="Phobius"/>
    </source>
</evidence>
<dbReference type="InterPro" id="IPR047055">
    <property type="entry name" value="MotA-like"/>
</dbReference>
<evidence type="ECO:0000256" key="9">
    <source>
        <dbReference type="ARBA" id="ARBA00022781"/>
    </source>
</evidence>
<dbReference type="GO" id="GO:1902600">
    <property type="term" value="P:proton transmembrane transport"/>
    <property type="evidence" value="ECO:0007669"/>
    <property type="project" value="UniProtKB-KW"/>
</dbReference>
<evidence type="ECO:0000313" key="18">
    <source>
        <dbReference type="Proteomes" id="UP000219068"/>
    </source>
</evidence>
<keyword evidence="10 13" id="KW-1133">Transmembrane helix</keyword>
<evidence type="ECO:0000259" key="15">
    <source>
        <dbReference type="Pfam" id="PF20560"/>
    </source>
</evidence>
<evidence type="ECO:0000313" key="17">
    <source>
        <dbReference type="EMBL" id="SOB90618.1"/>
    </source>
</evidence>
<evidence type="ECO:0000313" key="19">
    <source>
        <dbReference type="Proteomes" id="UP000252266"/>
    </source>
</evidence>
<dbReference type="Proteomes" id="UP000252266">
    <property type="component" value="Unassembled WGS sequence"/>
</dbReference>
<keyword evidence="3" id="KW-0813">Transport</keyword>
<evidence type="ECO:0000256" key="5">
    <source>
        <dbReference type="ARBA" id="ARBA00022500"/>
    </source>
</evidence>
<keyword evidence="8" id="KW-0283">Flagellar rotation</keyword>
<evidence type="ECO:0000256" key="8">
    <source>
        <dbReference type="ARBA" id="ARBA00022779"/>
    </source>
</evidence>
<dbReference type="AlphaFoldDB" id="A0A154KN90"/>
<reference evidence="16 19" key="1">
    <citation type="submission" date="2014-07" db="EMBL/GenBank/DDBJ databases">
        <title>Draft genome sequence of Thalassospira xiamenensis IB13.</title>
        <authorList>
            <person name="Lai Q."/>
            <person name="Shao Z."/>
        </authorList>
    </citation>
    <scope>NUCLEOTIDE SEQUENCE [LARGE SCALE GENOMIC DNA]</scope>
    <source>
        <strain evidence="16 19">IB13</strain>
    </source>
</reference>
<keyword evidence="4" id="KW-1003">Cell membrane</keyword>
<sequence length="284" mass="30443">MFLIIGYVIVIGAVLGGYLPHGEFGVLVQPLEVLIIFGAAFGTFLIANPLSILKKSIAYTIRALKGPKKKAAYLELLICLYAVFRLAKSKGDLALESHVENPESSSLFGNFPGVMHDHHAVEFLCDYLRLLTLGTTNAYELEAVIDQELEVHHEEEHMVPDAIQTVGDALPGLGIVAAVLGVIVTMGSVTEPPEVLGGLIGAALVGTFLGILASYGFVGPTSAIIKKTLDQDAKFYSCMKAALIGHMQGYAPQVSVEFARKTLPHDIRPSFKELDDALQNAPTA</sequence>
<evidence type="ECO:0000259" key="14">
    <source>
        <dbReference type="Pfam" id="PF01618"/>
    </source>
</evidence>